<comment type="caution">
    <text evidence="1">The sequence shown here is derived from an EMBL/GenBank/DDBJ whole genome shotgun (WGS) entry which is preliminary data.</text>
</comment>
<organism evidence="1 2">
    <name type="scientific">Araneus ventricosus</name>
    <name type="common">Orbweaver spider</name>
    <name type="synonym">Epeira ventricosa</name>
    <dbReference type="NCBI Taxonomy" id="182803"/>
    <lineage>
        <taxon>Eukaryota</taxon>
        <taxon>Metazoa</taxon>
        <taxon>Ecdysozoa</taxon>
        <taxon>Arthropoda</taxon>
        <taxon>Chelicerata</taxon>
        <taxon>Arachnida</taxon>
        <taxon>Araneae</taxon>
        <taxon>Araneomorphae</taxon>
        <taxon>Entelegynae</taxon>
        <taxon>Araneoidea</taxon>
        <taxon>Araneidae</taxon>
        <taxon>Araneus</taxon>
    </lineage>
</organism>
<dbReference type="EMBL" id="BGPR01073184">
    <property type="protein sequence ID" value="GBO45866.1"/>
    <property type="molecule type" value="Genomic_DNA"/>
</dbReference>
<name>A0A4Y2X9J1_ARAVE</name>
<keyword evidence="2" id="KW-1185">Reference proteome</keyword>
<gene>
    <name evidence="1" type="ORF">AVEN_233129_1</name>
</gene>
<proteinExistence type="predicted"/>
<dbReference type="Proteomes" id="UP000499080">
    <property type="component" value="Unassembled WGS sequence"/>
</dbReference>
<evidence type="ECO:0000313" key="1">
    <source>
        <dbReference type="EMBL" id="GBO45866.1"/>
    </source>
</evidence>
<accession>A0A4Y2X9J1</accession>
<sequence>MHSSCGLQRIALTNSSDGRWQSTHRARIANKYNLHEESLRISQTETYRALFEYYNREIKCLNLFPNCLNDMIRLLYGLLSHISCPARKGGYA</sequence>
<reference evidence="1 2" key="1">
    <citation type="journal article" date="2019" name="Sci. Rep.">
        <title>Orb-weaving spider Araneus ventricosus genome elucidates the spidroin gene catalogue.</title>
        <authorList>
            <person name="Kono N."/>
            <person name="Nakamura H."/>
            <person name="Ohtoshi R."/>
            <person name="Moran D.A.P."/>
            <person name="Shinohara A."/>
            <person name="Yoshida Y."/>
            <person name="Fujiwara M."/>
            <person name="Mori M."/>
            <person name="Tomita M."/>
            <person name="Arakawa K."/>
        </authorList>
    </citation>
    <scope>NUCLEOTIDE SEQUENCE [LARGE SCALE GENOMIC DNA]</scope>
</reference>
<protein>
    <submittedName>
        <fullName evidence="1">Uncharacterized protein</fullName>
    </submittedName>
</protein>
<dbReference type="AlphaFoldDB" id="A0A4Y2X9J1"/>
<evidence type="ECO:0000313" key="2">
    <source>
        <dbReference type="Proteomes" id="UP000499080"/>
    </source>
</evidence>